<gene>
    <name evidence="2" type="ORF">Sylvanvirus18_20</name>
</gene>
<keyword evidence="1" id="KW-0472">Membrane</keyword>
<feature type="transmembrane region" description="Helical" evidence="1">
    <location>
        <begin position="65"/>
        <end position="86"/>
    </location>
</feature>
<proteinExistence type="predicted"/>
<feature type="transmembrane region" description="Helical" evidence="1">
    <location>
        <begin position="33"/>
        <end position="53"/>
    </location>
</feature>
<sequence>MGCSSVTVIGGHLGDLLGQVNCFFMEGPGFDSIIFSNIGIILGYTSMYVIRMLIEKIKYSKWTSLSMRIVWCVSMCLSFLSVFGSYSSEQSILSFLFFSIFALYSSVISKTQVEAWILNTCFKSCLIRPIRKTCIPSIGFIDRFTTHWCLGHFFVFSSFLSHRMSSTDSNSAINVIQFLFGEIWVISSLWLTHSTSTSDLFNEFIGFNDFNECNVSSRSESINKRGPETVQERIVEQGDEKQFPLLEDTEIVFNSSTIRSDNNSTPVRSSPFLILSIPRGSYFFHMKNLRVLPDNNIVHKWYPSCLCITVGRYILIFSSTYALTLISWFIWNMCAPVITCILFVNACFILHCHPWHQRIINLTLSNRNYQLSNIPTVELLWISGLMGLYLYIVALIFGEYLLSVYVFLLTIASCAYPILTQIGCDIFFRIHSEQEEEVTFYSTVDTLDTSVSRQPSYSIPHRFLWSLPPSFFPLQQAQLLPCLQHLTHQQFVSTYVLHDDHKRYDDDSDNRCLFHSESVR</sequence>
<feature type="transmembrane region" description="Helical" evidence="1">
    <location>
        <begin position="301"/>
        <end position="323"/>
    </location>
</feature>
<evidence type="ECO:0000313" key="2">
    <source>
        <dbReference type="EMBL" id="AYV87017.1"/>
    </source>
</evidence>
<reference evidence="2" key="1">
    <citation type="submission" date="2018-10" db="EMBL/GenBank/DDBJ databases">
        <title>Hidden diversity of soil giant viruses.</title>
        <authorList>
            <person name="Schulz F."/>
            <person name="Alteio L."/>
            <person name="Goudeau D."/>
            <person name="Ryan E.M."/>
            <person name="Malmstrom R.R."/>
            <person name="Blanchard J."/>
            <person name="Woyke T."/>
        </authorList>
    </citation>
    <scope>NUCLEOTIDE SEQUENCE</scope>
    <source>
        <strain evidence="2">SYV1</strain>
    </source>
</reference>
<accession>A0A3G5AIJ3</accession>
<organism evidence="2">
    <name type="scientific">Sylvanvirus sp</name>
    <dbReference type="NCBI Taxonomy" id="2487774"/>
    <lineage>
        <taxon>Viruses</taxon>
    </lineage>
</organism>
<name>A0A3G5AIJ3_9VIRU</name>
<protein>
    <submittedName>
        <fullName evidence="2">Uncharacterized protein</fullName>
    </submittedName>
</protein>
<feature type="transmembrane region" description="Helical" evidence="1">
    <location>
        <begin position="329"/>
        <end position="350"/>
    </location>
</feature>
<evidence type="ECO:0000256" key="1">
    <source>
        <dbReference type="SAM" id="Phobius"/>
    </source>
</evidence>
<keyword evidence="1" id="KW-0812">Transmembrane</keyword>
<feature type="transmembrane region" description="Helical" evidence="1">
    <location>
        <begin position="371"/>
        <end position="394"/>
    </location>
</feature>
<dbReference type="EMBL" id="MK072524">
    <property type="protein sequence ID" value="AYV87017.1"/>
    <property type="molecule type" value="Genomic_DNA"/>
</dbReference>
<feature type="transmembrane region" description="Helical" evidence="1">
    <location>
        <begin position="92"/>
        <end position="109"/>
    </location>
</feature>
<keyword evidence="1" id="KW-1133">Transmembrane helix</keyword>
<feature type="transmembrane region" description="Helical" evidence="1">
    <location>
        <begin position="400"/>
        <end position="419"/>
    </location>
</feature>